<dbReference type="PANTHER" id="PTHR35936">
    <property type="entry name" value="MEMBRANE-BOUND LYTIC MUREIN TRANSGLYCOSYLASE F"/>
    <property type="match status" value="1"/>
</dbReference>
<gene>
    <name evidence="8" type="ORF">J2S07_001811</name>
</gene>
<sequence>MKKITKLSFLMIFALAMILSACGTKEAGSNAGGDEKKTLKVVTNAAYAPMEYMEGDKVVGFDVDLIKAVAKEAGYEVKVEHTGWESMFVEVTDKIADLAVAAITITDERKEGYDFSVPYYASSNMILVPKGSDIKSVEDLKDKVISVQNGTTGQEAAEAILGENSKDIKKFEDINLAILELMNGGADAVIADKPVLEGYITNNPDQNLAVIGDEAAFTKDYLGIMFPKGSELKTKFDEAVNKLMDNGKFAEIYQKWFGKDPDIDDLKAQQ</sequence>
<comment type="similarity">
    <text evidence="2 4">Belongs to the bacterial solute-binding protein 3 family.</text>
</comment>
<dbReference type="InterPro" id="IPR018313">
    <property type="entry name" value="SBP_3_CS"/>
</dbReference>
<feature type="domain" description="Solute-binding protein family 3/N-terminal" evidence="6">
    <location>
        <begin position="38"/>
        <end position="260"/>
    </location>
</feature>
<keyword evidence="3 5" id="KW-0732">Signal</keyword>
<dbReference type="EMBL" id="JAUSTU010000007">
    <property type="protein sequence ID" value="MDQ0155506.1"/>
    <property type="molecule type" value="Genomic_DNA"/>
</dbReference>
<protein>
    <submittedName>
        <fullName evidence="8">Polar amino acid transport system substrate-binding protein</fullName>
    </submittedName>
</protein>
<comment type="caution">
    <text evidence="8">The sequence shown here is derived from an EMBL/GenBank/DDBJ whole genome shotgun (WGS) entry which is preliminary data.</text>
</comment>
<evidence type="ECO:0000256" key="4">
    <source>
        <dbReference type="RuleBase" id="RU003744"/>
    </source>
</evidence>
<dbReference type="Gene3D" id="3.40.190.10">
    <property type="entry name" value="Periplasmic binding protein-like II"/>
    <property type="match status" value="2"/>
</dbReference>
<dbReference type="SUPFAM" id="SSF53850">
    <property type="entry name" value="Periplasmic binding protein-like II"/>
    <property type="match status" value="1"/>
</dbReference>
<feature type="domain" description="Ionotropic glutamate receptor C-terminal" evidence="7">
    <location>
        <begin position="38"/>
        <end position="259"/>
    </location>
</feature>
<evidence type="ECO:0000313" key="9">
    <source>
        <dbReference type="Proteomes" id="UP001231362"/>
    </source>
</evidence>
<dbReference type="InterPro" id="IPR001320">
    <property type="entry name" value="Iontro_rcpt_C"/>
</dbReference>
<evidence type="ECO:0000256" key="5">
    <source>
        <dbReference type="SAM" id="SignalP"/>
    </source>
</evidence>
<evidence type="ECO:0000259" key="7">
    <source>
        <dbReference type="SMART" id="SM00079"/>
    </source>
</evidence>
<organism evidence="8 9">
    <name type="scientific">Anoxybacillus andreesenii</name>
    <dbReference type="NCBI Taxonomy" id="1325932"/>
    <lineage>
        <taxon>Bacteria</taxon>
        <taxon>Bacillati</taxon>
        <taxon>Bacillota</taxon>
        <taxon>Bacilli</taxon>
        <taxon>Bacillales</taxon>
        <taxon>Anoxybacillaceae</taxon>
        <taxon>Anoxybacillus</taxon>
    </lineage>
</organism>
<reference evidence="8 9" key="1">
    <citation type="submission" date="2023-07" db="EMBL/GenBank/DDBJ databases">
        <title>Genomic Encyclopedia of Type Strains, Phase IV (KMG-IV): sequencing the most valuable type-strain genomes for metagenomic binning, comparative biology and taxonomic classification.</title>
        <authorList>
            <person name="Goeker M."/>
        </authorList>
    </citation>
    <scope>NUCLEOTIDE SEQUENCE [LARGE SCALE GENOMIC DNA]</scope>
    <source>
        <strain evidence="8 9">DSM 23948</strain>
    </source>
</reference>
<comment type="subcellular location">
    <subcellularLocation>
        <location evidence="1">Cell envelope</location>
    </subcellularLocation>
</comment>
<evidence type="ECO:0000313" key="8">
    <source>
        <dbReference type="EMBL" id="MDQ0155506.1"/>
    </source>
</evidence>
<evidence type="ECO:0000256" key="3">
    <source>
        <dbReference type="ARBA" id="ARBA00022729"/>
    </source>
</evidence>
<keyword evidence="9" id="KW-1185">Reference proteome</keyword>
<dbReference type="InterPro" id="IPR001638">
    <property type="entry name" value="Solute-binding_3/MltF_N"/>
</dbReference>
<dbReference type="CDD" id="cd13624">
    <property type="entry name" value="PBP2_Arg_Lys_His"/>
    <property type="match status" value="1"/>
</dbReference>
<dbReference type="RefSeq" id="WP_307150073.1">
    <property type="nucleotide sequence ID" value="NZ_JAUSTU010000007.1"/>
</dbReference>
<dbReference type="PANTHER" id="PTHR35936:SF17">
    <property type="entry name" value="ARGININE-BINDING EXTRACELLULAR PROTEIN ARTP"/>
    <property type="match status" value="1"/>
</dbReference>
<proteinExistence type="inferred from homology"/>
<dbReference type="PROSITE" id="PS01039">
    <property type="entry name" value="SBP_BACTERIAL_3"/>
    <property type="match status" value="1"/>
</dbReference>
<dbReference type="Proteomes" id="UP001231362">
    <property type="component" value="Unassembled WGS sequence"/>
</dbReference>
<dbReference type="SMART" id="SM00079">
    <property type="entry name" value="PBPe"/>
    <property type="match status" value="1"/>
</dbReference>
<evidence type="ECO:0000256" key="2">
    <source>
        <dbReference type="ARBA" id="ARBA00010333"/>
    </source>
</evidence>
<dbReference type="PROSITE" id="PS51257">
    <property type="entry name" value="PROKAR_LIPOPROTEIN"/>
    <property type="match status" value="1"/>
</dbReference>
<evidence type="ECO:0000259" key="6">
    <source>
        <dbReference type="SMART" id="SM00062"/>
    </source>
</evidence>
<feature type="signal peptide" evidence="5">
    <location>
        <begin position="1"/>
        <end position="21"/>
    </location>
</feature>
<name>A0ABT9V3J0_9BACL</name>
<dbReference type="SMART" id="SM00062">
    <property type="entry name" value="PBPb"/>
    <property type="match status" value="1"/>
</dbReference>
<dbReference type="Pfam" id="PF00497">
    <property type="entry name" value="SBP_bac_3"/>
    <property type="match status" value="1"/>
</dbReference>
<feature type="chain" id="PRO_5045290801" evidence="5">
    <location>
        <begin position="22"/>
        <end position="270"/>
    </location>
</feature>
<evidence type="ECO:0000256" key="1">
    <source>
        <dbReference type="ARBA" id="ARBA00004196"/>
    </source>
</evidence>
<accession>A0ABT9V3J0</accession>